<keyword evidence="12" id="KW-0347">Helicase</keyword>
<evidence type="ECO:0000256" key="2">
    <source>
        <dbReference type="ARBA" id="ARBA00022695"/>
    </source>
</evidence>
<dbReference type="Gene3D" id="3.30.420.10">
    <property type="entry name" value="Ribonuclease H-like superfamily/Ribonuclease H"/>
    <property type="match status" value="1"/>
</dbReference>
<feature type="non-terminal residue" evidence="12">
    <location>
        <position position="606"/>
    </location>
</feature>
<dbReference type="GO" id="GO:0004386">
    <property type="term" value="F:helicase activity"/>
    <property type="evidence" value="ECO:0007669"/>
    <property type="project" value="UniProtKB-KW"/>
</dbReference>
<gene>
    <name evidence="12" type="ORF">H9861_04890</name>
</gene>
<evidence type="ECO:0000256" key="5">
    <source>
        <dbReference type="ARBA" id="ARBA00022741"/>
    </source>
</evidence>
<dbReference type="Pfam" id="PF00270">
    <property type="entry name" value="DEAD"/>
    <property type="match status" value="1"/>
</dbReference>
<dbReference type="InterPro" id="IPR036397">
    <property type="entry name" value="RNaseH_sf"/>
</dbReference>
<keyword evidence="3" id="KW-0235">DNA replication</keyword>
<feature type="domain" description="Helicase ATP-binding" evidence="11">
    <location>
        <begin position="231"/>
        <end position="506"/>
    </location>
</feature>
<evidence type="ECO:0000313" key="13">
    <source>
        <dbReference type="Proteomes" id="UP000823963"/>
    </source>
</evidence>
<dbReference type="NCBIfam" id="TIGR00573">
    <property type="entry name" value="dnaq"/>
    <property type="match status" value="1"/>
</dbReference>
<dbReference type="SUPFAM" id="SSF52540">
    <property type="entry name" value="P-loop containing nucleoside triphosphate hydrolases"/>
    <property type="match status" value="1"/>
</dbReference>
<keyword evidence="1" id="KW-0808">Transferase</keyword>
<evidence type="ECO:0000256" key="6">
    <source>
        <dbReference type="ARBA" id="ARBA00022801"/>
    </source>
</evidence>
<dbReference type="InterPro" id="IPR012337">
    <property type="entry name" value="RNaseH-like_sf"/>
</dbReference>
<dbReference type="Gene3D" id="3.40.50.300">
    <property type="entry name" value="P-loop containing nucleotide triphosphate hydrolases"/>
    <property type="match status" value="1"/>
</dbReference>
<dbReference type="AlphaFoldDB" id="A0A9D1UXB6"/>
<dbReference type="EMBL" id="DXFP01000045">
    <property type="protein sequence ID" value="HIX02073.1"/>
    <property type="molecule type" value="Genomic_DNA"/>
</dbReference>
<dbReference type="GO" id="GO:0003887">
    <property type="term" value="F:DNA-directed DNA polymerase activity"/>
    <property type="evidence" value="ECO:0007669"/>
    <property type="project" value="UniProtKB-KW"/>
</dbReference>
<keyword evidence="8" id="KW-0067">ATP-binding</keyword>
<keyword evidence="6" id="KW-0378">Hydrolase</keyword>
<keyword evidence="7" id="KW-0269">Exonuclease</keyword>
<dbReference type="GO" id="GO:0005829">
    <property type="term" value="C:cytosol"/>
    <property type="evidence" value="ECO:0007669"/>
    <property type="project" value="TreeGrafter"/>
</dbReference>
<dbReference type="PANTHER" id="PTHR30231:SF41">
    <property type="entry name" value="DNA POLYMERASE III SUBUNIT EPSILON"/>
    <property type="match status" value="1"/>
</dbReference>
<reference evidence="12" key="1">
    <citation type="journal article" date="2021" name="PeerJ">
        <title>Extensive microbial diversity within the chicken gut microbiome revealed by metagenomics and culture.</title>
        <authorList>
            <person name="Gilroy R."/>
            <person name="Ravi A."/>
            <person name="Getino M."/>
            <person name="Pursley I."/>
            <person name="Horton D.L."/>
            <person name="Alikhan N.F."/>
            <person name="Baker D."/>
            <person name="Gharbi K."/>
            <person name="Hall N."/>
            <person name="Watson M."/>
            <person name="Adriaenssens E.M."/>
            <person name="Foster-Nyarko E."/>
            <person name="Jarju S."/>
            <person name="Secka A."/>
            <person name="Antonio M."/>
            <person name="Oren A."/>
            <person name="Chaudhuri R.R."/>
            <person name="La Ragione R."/>
            <person name="Hildebrand F."/>
            <person name="Pallen M.J."/>
        </authorList>
    </citation>
    <scope>NUCLEOTIDE SEQUENCE</scope>
    <source>
        <strain evidence="12">6627</strain>
    </source>
</reference>
<evidence type="ECO:0000256" key="7">
    <source>
        <dbReference type="ARBA" id="ARBA00022839"/>
    </source>
</evidence>
<sequence length="606" mass="70444">MKKKKIYAVVDLETTGTKMDGTNRIIQFSCVFVQNNEIINSFNSLVNPMCAVPDEILNLTGILAKDLRKAPIFEDLAGTIYSLLQDTIFVAHNIQFDYRFLNQELERVGYPSLELEGIDTVQLSQILFPCLGSYRLQDLSQTLKITHDHPHQADSDAQVTSKLLMKLMTKVKQLPDSLLKQLQSMSNCLIYETGKIFNVTGKKDENKYQQVGKLTLKRIEHSKETNQKTDLKIKWPENFEKRKEQQLLFKDVFQTLNKNNGKDFFNAPTGIGKTLGYLLPSAVQAAQGQKFVISTTTNALQNQLIEKEFVQLNNIYPNNLKVVSIKGSQHYIDIDKFARTLNQTQNDYTTLVQMRILVWLSQTETGDLDELQLTVQQLPLFDEIIHHGVESLNPESPYYNFDFMRRRAELIRSADFVVTNHAYLVHHIQELGKNKTLIIDEAQQLIPIVLQKNNEELDLDEIKIISDTLLTKIESQISFSFRNLIFQQLLTQGEYQKILAEIQAIDHLVPEIRDRLFQQFVTNHSKKNMLEIPINFNKIFGFMKENWYLWIKIQHAIQKLVKNNQKIYQKFIQALDQHRLDSKSFNLFKSYFQLCDQLKKSLKNWK</sequence>
<reference evidence="12" key="2">
    <citation type="submission" date="2021-04" db="EMBL/GenBank/DDBJ databases">
        <authorList>
            <person name="Gilroy R."/>
        </authorList>
    </citation>
    <scope>NUCLEOTIDE SEQUENCE</scope>
    <source>
        <strain evidence="12">6627</strain>
    </source>
</reference>
<evidence type="ECO:0000256" key="9">
    <source>
        <dbReference type="ARBA" id="ARBA00022932"/>
    </source>
</evidence>
<evidence type="ECO:0000256" key="4">
    <source>
        <dbReference type="ARBA" id="ARBA00022722"/>
    </source>
</evidence>
<dbReference type="Proteomes" id="UP000823963">
    <property type="component" value="Unassembled WGS sequence"/>
</dbReference>
<dbReference type="PROSITE" id="PS51193">
    <property type="entry name" value="HELICASE_ATP_BIND_2"/>
    <property type="match status" value="1"/>
</dbReference>
<dbReference type="PANTHER" id="PTHR30231">
    <property type="entry name" value="DNA POLYMERASE III SUBUNIT EPSILON"/>
    <property type="match status" value="1"/>
</dbReference>
<dbReference type="SUPFAM" id="SSF53098">
    <property type="entry name" value="Ribonuclease H-like"/>
    <property type="match status" value="1"/>
</dbReference>
<keyword evidence="9" id="KW-0239">DNA-directed DNA polymerase</keyword>
<keyword evidence="5" id="KW-0547">Nucleotide-binding</keyword>
<dbReference type="InterPro" id="IPR011545">
    <property type="entry name" value="DEAD/DEAH_box_helicase_dom"/>
</dbReference>
<dbReference type="SMART" id="SM00479">
    <property type="entry name" value="EXOIII"/>
    <property type="match status" value="1"/>
</dbReference>
<dbReference type="GO" id="GO:0008408">
    <property type="term" value="F:3'-5' exonuclease activity"/>
    <property type="evidence" value="ECO:0007669"/>
    <property type="project" value="TreeGrafter"/>
</dbReference>
<dbReference type="GO" id="GO:0003677">
    <property type="term" value="F:DNA binding"/>
    <property type="evidence" value="ECO:0007669"/>
    <property type="project" value="InterPro"/>
</dbReference>
<evidence type="ECO:0000313" key="12">
    <source>
        <dbReference type="EMBL" id="HIX02073.1"/>
    </source>
</evidence>
<dbReference type="CDD" id="cd06127">
    <property type="entry name" value="DEDDh"/>
    <property type="match status" value="1"/>
</dbReference>
<dbReference type="FunFam" id="3.30.420.10:FF:000045">
    <property type="entry name" value="3'-5' exonuclease DinG"/>
    <property type="match status" value="1"/>
</dbReference>
<accession>A0A9D1UXB6</accession>
<evidence type="ECO:0000259" key="11">
    <source>
        <dbReference type="PROSITE" id="PS51193"/>
    </source>
</evidence>
<organism evidence="12 13">
    <name type="scientific">Candidatus Ligilactobacillus excrementigallinarum</name>
    <dbReference type="NCBI Taxonomy" id="2838641"/>
    <lineage>
        <taxon>Bacteria</taxon>
        <taxon>Bacillati</taxon>
        <taxon>Bacillota</taxon>
        <taxon>Bacilli</taxon>
        <taxon>Lactobacillales</taxon>
        <taxon>Lactobacillaceae</taxon>
        <taxon>Ligilactobacillus</taxon>
    </lineage>
</organism>
<dbReference type="Pfam" id="PF00929">
    <property type="entry name" value="RNase_T"/>
    <property type="match status" value="1"/>
</dbReference>
<name>A0A9D1UXB6_9LACO</name>
<keyword evidence="2" id="KW-0548">Nucleotidyltransferase</keyword>
<comment type="caution">
    <text evidence="12">The sequence shown here is derived from an EMBL/GenBank/DDBJ whole genome shotgun (WGS) entry which is preliminary data.</text>
</comment>
<protein>
    <recommendedName>
        <fullName evidence="10">DNA polymerase III polC-type</fullName>
    </recommendedName>
</protein>
<evidence type="ECO:0000256" key="1">
    <source>
        <dbReference type="ARBA" id="ARBA00022679"/>
    </source>
</evidence>
<evidence type="ECO:0000256" key="10">
    <source>
        <dbReference type="ARBA" id="ARBA00070925"/>
    </source>
</evidence>
<proteinExistence type="predicted"/>
<dbReference type="GO" id="GO:0045004">
    <property type="term" value="P:DNA replication proofreading"/>
    <property type="evidence" value="ECO:0007669"/>
    <property type="project" value="TreeGrafter"/>
</dbReference>
<dbReference type="InterPro" id="IPR027417">
    <property type="entry name" value="P-loop_NTPase"/>
</dbReference>
<dbReference type="InterPro" id="IPR014013">
    <property type="entry name" value="Helic_SF1/SF2_ATP-bd_DinG/Rad3"/>
</dbReference>
<evidence type="ECO:0000256" key="3">
    <source>
        <dbReference type="ARBA" id="ARBA00022705"/>
    </source>
</evidence>
<dbReference type="GO" id="GO:0005524">
    <property type="term" value="F:ATP binding"/>
    <property type="evidence" value="ECO:0007669"/>
    <property type="project" value="UniProtKB-KW"/>
</dbReference>
<dbReference type="InterPro" id="IPR013520">
    <property type="entry name" value="Ribonucl_H"/>
</dbReference>
<dbReference type="InterPro" id="IPR006054">
    <property type="entry name" value="DnaQ"/>
</dbReference>
<evidence type="ECO:0000256" key="8">
    <source>
        <dbReference type="ARBA" id="ARBA00022840"/>
    </source>
</evidence>
<keyword evidence="4" id="KW-0540">Nuclease</keyword>